<evidence type="ECO:0000313" key="2">
    <source>
        <dbReference type="Proteomes" id="UP000192721"/>
    </source>
</evidence>
<dbReference type="EMBL" id="MUKV01000002">
    <property type="protein sequence ID" value="OQS43699.1"/>
    <property type="molecule type" value="Genomic_DNA"/>
</dbReference>
<sequence length="84" mass="9235">MACLRVSGRVPDGEIMPMAQRAFLARLSVRARRFAKSAAGAGQQAKSLFKVWRARARQSENELKSGMAEWYMSILGLCSPCNAS</sequence>
<protein>
    <submittedName>
        <fullName evidence="1">Uncharacterized protein</fullName>
    </submittedName>
</protein>
<accession>A0A1W0D9L6</accession>
<gene>
    <name evidence="1" type="ORF">B0T45_03050</name>
</gene>
<evidence type="ECO:0000313" key="1">
    <source>
        <dbReference type="EMBL" id="OQS43699.1"/>
    </source>
</evidence>
<name>A0A1W0D9L6_9NEIS</name>
<dbReference type="Proteomes" id="UP000192721">
    <property type="component" value="Unassembled WGS sequence"/>
</dbReference>
<dbReference type="AlphaFoldDB" id="A0A1W0D9L6"/>
<proteinExistence type="predicted"/>
<reference evidence="1 2" key="1">
    <citation type="submission" date="2017-02" db="EMBL/GenBank/DDBJ databases">
        <title>Chromobacterium haemolyticum H5244.</title>
        <authorList>
            <person name="Gulvik C.A."/>
        </authorList>
    </citation>
    <scope>NUCLEOTIDE SEQUENCE [LARGE SCALE GENOMIC DNA]</scope>
    <source>
        <strain evidence="1 2">H5244</strain>
    </source>
</reference>
<organism evidence="1 2">
    <name type="scientific">Chromobacterium haemolyticum</name>
    <dbReference type="NCBI Taxonomy" id="394935"/>
    <lineage>
        <taxon>Bacteria</taxon>
        <taxon>Pseudomonadati</taxon>
        <taxon>Pseudomonadota</taxon>
        <taxon>Betaproteobacteria</taxon>
        <taxon>Neisseriales</taxon>
        <taxon>Chromobacteriaceae</taxon>
        <taxon>Chromobacterium</taxon>
    </lineage>
</organism>
<comment type="caution">
    <text evidence="1">The sequence shown here is derived from an EMBL/GenBank/DDBJ whole genome shotgun (WGS) entry which is preliminary data.</text>
</comment>